<dbReference type="EMBL" id="JACGWS010000001">
    <property type="protein sequence ID" value="MBC8753151.1"/>
    <property type="molecule type" value="Genomic_DNA"/>
</dbReference>
<keyword evidence="10" id="KW-1185">Reference proteome</keyword>
<dbReference type="Gene3D" id="3.90.226.10">
    <property type="entry name" value="2-enoyl-CoA Hydratase, Chain A, domain 1"/>
    <property type="match status" value="4"/>
</dbReference>
<dbReference type="CDD" id="cd07018">
    <property type="entry name" value="S49_SppA_67K_type"/>
    <property type="match status" value="1"/>
</dbReference>
<evidence type="ECO:0000256" key="4">
    <source>
        <dbReference type="ARBA" id="ARBA00022801"/>
    </source>
</evidence>
<dbReference type="Pfam" id="PF01343">
    <property type="entry name" value="Peptidase_S49"/>
    <property type="match status" value="2"/>
</dbReference>
<evidence type="ECO:0000256" key="1">
    <source>
        <dbReference type="ARBA" id="ARBA00004370"/>
    </source>
</evidence>
<evidence type="ECO:0000256" key="3">
    <source>
        <dbReference type="ARBA" id="ARBA00022670"/>
    </source>
</evidence>
<keyword evidence="7" id="KW-1133">Transmembrane helix</keyword>
<comment type="caution">
    <text evidence="9">The sequence shown here is derived from an EMBL/GenBank/DDBJ whole genome shotgun (WGS) entry which is preliminary data.</text>
</comment>
<dbReference type="PANTHER" id="PTHR33209">
    <property type="entry name" value="PROTEASE 4"/>
    <property type="match status" value="1"/>
</dbReference>
<feature type="domain" description="Peptidase S49" evidence="8">
    <location>
        <begin position="123"/>
        <end position="266"/>
    </location>
</feature>
<comment type="similarity">
    <text evidence="2">Belongs to the peptidase S49 family.</text>
</comment>
<evidence type="ECO:0000259" key="8">
    <source>
        <dbReference type="Pfam" id="PF01343"/>
    </source>
</evidence>
<evidence type="ECO:0000313" key="9">
    <source>
        <dbReference type="EMBL" id="MBC8753151.1"/>
    </source>
</evidence>
<reference evidence="9 10" key="1">
    <citation type="submission" date="2020-07" db="EMBL/GenBank/DDBJ databases">
        <title>Description of Kordia aestuariivivens sp. nov., isolated from a tidal flat.</title>
        <authorList>
            <person name="Park S."/>
            <person name="Yoon J.-H."/>
        </authorList>
    </citation>
    <scope>NUCLEOTIDE SEQUENCE [LARGE SCALE GENOMIC DNA]</scope>
    <source>
        <strain evidence="9 10">YSTF-M3</strain>
    </source>
</reference>
<comment type="subcellular location">
    <subcellularLocation>
        <location evidence="1">Membrane</location>
    </subcellularLocation>
</comment>
<dbReference type="Proteomes" id="UP000619238">
    <property type="component" value="Unassembled WGS sequence"/>
</dbReference>
<dbReference type="SUPFAM" id="SSF52096">
    <property type="entry name" value="ClpP/crotonase"/>
    <property type="match status" value="2"/>
</dbReference>
<evidence type="ECO:0000256" key="5">
    <source>
        <dbReference type="ARBA" id="ARBA00022825"/>
    </source>
</evidence>
<keyword evidence="5" id="KW-0720">Serine protease</keyword>
<dbReference type="NCBIfam" id="TIGR00705">
    <property type="entry name" value="SppA_67K"/>
    <property type="match status" value="1"/>
</dbReference>
<keyword evidence="3" id="KW-0645">Protease</keyword>
<dbReference type="NCBIfam" id="TIGR00706">
    <property type="entry name" value="SppA_dom"/>
    <property type="match status" value="1"/>
</dbReference>
<dbReference type="PANTHER" id="PTHR33209:SF1">
    <property type="entry name" value="PEPTIDASE S49 DOMAIN-CONTAINING PROTEIN"/>
    <property type="match status" value="1"/>
</dbReference>
<dbReference type="InterPro" id="IPR029045">
    <property type="entry name" value="ClpP/crotonase-like_dom_sf"/>
</dbReference>
<evidence type="ECO:0000256" key="6">
    <source>
        <dbReference type="ARBA" id="ARBA00023136"/>
    </source>
</evidence>
<dbReference type="InterPro" id="IPR002142">
    <property type="entry name" value="Peptidase_S49"/>
</dbReference>
<feature type="transmembrane region" description="Helical" evidence="7">
    <location>
        <begin position="7"/>
        <end position="31"/>
    </location>
</feature>
<evidence type="ECO:0000313" key="10">
    <source>
        <dbReference type="Proteomes" id="UP000619238"/>
    </source>
</evidence>
<dbReference type="InterPro" id="IPR004635">
    <property type="entry name" value="Pept_S49_SppA"/>
</dbReference>
<gene>
    <name evidence="9" type="primary">sppA</name>
    <name evidence="9" type="ORF">H2O64_00605</name>
</gene>
<dbReference type="CDD" id="cd07023">
    <property type="entry name" value="S49_Sppa_N_C"/>
    <property type="match status" value="1"/>
</dbReference>
<protein>
    <submittedName>
        <fullName evidence="9">Signal peptide peptidase SppA</fullName>
    </submittedName>
</protein>
<proteinExistence type="inferred from homology"/>
<dbReference type="InterPro" id="IPR004634">
    <property type="entry name" value="Pept_S49_pIV"/>
</dbReference>
<keyword evidence="6 7" id="KW-0472">Membrane</keyword>
<dbReference type="InterPro" id="IPR047272">
    <property type="entry name" value="S49_SppA_C"/>
</dbReference>
<keyword evidence="4" id="KW-0378">Hydrolase</keyword>
<dbReference type="PIRSF" id="PIRSF001217">
    <property type="entry name" value="Protease_4_SppA"/>
    <property type="match status" value="1"/>
</dbReference>
<sequence>MNFFKRVLSTVVGIGVFFALCIIILIFFIFMSAGSNKDIVVVKSNSVLELNLDMPINDYAGKYDYGDLAFFPNEPRYDGLFNIIDAINYAATDSKINGISIKNNSIQAGMAQTKALRDALLAFKDSGKFIVSYGDYYSQKDYYLNSVADTIYVNPVGGLDFKGLAMERMYYKDFQEKYGVKMEVIRHGKYKSAVEGYLNQEMSEANREQISVFLQSIWDEMKKEIGASRNMTSEQLNTLADELAGRTAKLALTSKLIDKIGYEDEYEAGIQNALGANSDVNRITIYEYAEYVGKKSTVKKSEDKIAVIYAQGQIMYAEGDETFIGQGVINKALKEAREDDKVKAIVLRVNSPGGSALASELIWREIELTKKTKPVIVSMGDLAASGGYYIACNADKIFAEPNTITGSIGVFGTIPNMHKLAEDMGINAEQVGTNKNAAGYSVFEPMSDEQRALIKEGIEDIYDLFTQRVADGRGMTQTAVDSIAQGRVWTGNDAIKIGLVDEIGGLDMAIQAAADAAEMTDYKIKELPIYEKDLESILNQYTGGFIQTKEDILKEELGDKHYMMLQKMKKMTQMQGPQLLLPYEIEIK</sequence>
<keyword evidence="7" id="KW-0812">Transmembrane</keyword>
<organism evidence="9 10">
    <name type="scientific">Kordia aestuariivivens</name>
    <dbReference type="NCBI Taxonomy" id="2759037"/>
    <lineage>
        <taxon>Bacteria</taxon>
        <taxon>Pseudomonadati</taxon>
        <taxon>Bacteroidota</taxon>
        <taxon>Flavobacteriia</taxon>
        <taxon>Flavobacteriales</taxon>
        <taxon>Flavobacteriaceae</taxon>
        <taxon>Kordia</taxon>
    </lineage>
</organism>
<evidence type="ECO:0000256" key="7">
    <source>
        <dbReference type="SAM" id="Phobius"/>
    </source>
</evidence>
<accession>A0ABR7Q3M2</accession>
<feature type="domain" description="Peptidase S49" evidence="8">
    <location>
        <begin position="369"/>
        <end position="519"/>
    </location>
</feature>
<name>A0ABR7Q3M2_9FLAO</name>
<dbReference type="InterPro" id="IPR047217">
    <property type="entry name" value="S49_SppA_67K_type_N"/>
</dbReference>
<dbReference type="RefSeq" id="WP_187560196.1">
    <property type="nucleotide sequence ID" value="NZ_JACGWS010000001.1"/>
</dbReference>
<evidence type="ECO:0000256" key="2">
    <source>
        <dbReference type="ARBA" id="ARBA00008683"/>
    </source>
</evidence>